<evidence type="ECO:0000259" key="2">
    <source>
        <dbReference type="Pfam" id="PF25583"/>
    </source>
</evidence>
<evidence type="ECO:0000313" key="4">
    <source>
        <dbReference type="Proteomes" id="UP000763088"/>
    </source>
</evidence>
<accession>A0A928BSZ2</accession>
<dbReference type="Pfam" id="PF25583">
    <property type="entry name" value="WCX"/>
    <property type="match status" value="1"/>
</dbReference>
<reference evidence="3" key="1">
    <citation type="submission" date="2019-04" db="EMBL/GenBank/DDBJ databases">
        <title>Evolution of Biomass-Degrading Anaerobic Consortia Revealed by Metagenomics.</title>
        <authorList>
            <person name="Peng X."/>
        </authorList>
    </citation>
    <scope>NUCLEOTIDE SEQUENCE</scope>
    <source>
        <strain evidence="3">SIG141</strain>
    </source>
</reference>
<organism evidence="3 4">
    <name type="scientific">Xylanibacter ruminicola</name>
    <name type="common">Prevotella ruminicola</name>
    <dbReference type="NCBI Taxonomy" id="839"/>
    <lineage>
        <taxon>Bacteria</taxon>
        <taxon>Pseudomonadati</taxon>
        <taxon>Bacteroidota</taxon>
        <taxon>Bacteroidia</taxon>
        <taxon>Bacteroidales</taxon>
        <taxon>Prevotellaceae</taxon>
        <taxon>Xylanibacter</taxon>
    </lineage>
</organism>
<dbReference type="InterPro" id="IPR057727">
    <property type="entry name" value="WCX_dom"/>
</dbReference>
<comment type="caution">
    <text evidence="3">The sequence shown here is derived from an EMBL/GenBank/DDBJ whole genome shotgun (WGS) entry which is preliminary data.</text>
</comment>
<sequence>MKPAQIFHQYIWIINTLRAYKQLTLEELNQKWQEDLVADGNPLMRSSFNRHRDAIADMFGIDICCTPKTYKYYINNPDTLGTDSLEQWMFSSLAVHGMLSDSVSIKDRVVLEDVPAGVEYLGTIIQAIKSGKKILMRYQRFGAESYDKVVEPYAIKLFRQRWYLLSFTGHHYAIYALDRMQGVKLTDECFELPEGFSPQEYFSEYYGVMTTDEPLTHMVVRAHCWTPNYLRTLPLHHSQHEIGSGTLPSGSNYTDFSFDIRPTVDFLSQLLSHGDGIEVLEPEDVRQKMKEMIENARNRY</sequence>
<evidence type="ECO:0000313" key="3">
    <source>
        <dbReference type="EMBL" id="MBE6266773.1"/>
    </source>
</evidence>
<gene>
    <name evidence="3" type="ORF">E7102_09940</name>
</gene>
<evidence type="ECO:0000259" key="1">
    <source>
        <dbReference type="Pfam" id="PF13280"/>
    </source>
</evidence>
<dbReference type="Pfam" id="PF13280">
    <property type="entry name" value="WYL"/>
    <property type="match status" value="1"/>
</dbReference>
<feature type="domain" description="WYL" evidence="1">
    <location>
        <begin position="119"/>
        <end position="184"/>
    </location>
</feature>
<proteinExistence type="predicted"/>
<feature type="domain" description="WCX" evidence="2">
    <location>
        <begin position="248"/>
        <end position="296"/>
    </location>
</feature>
<name>A0A928BSZ2_XYLRU</name>
<dbReference type="AlphaFoldDB" id="A0A928BSZ2"/>
<dbReference type="InterPro" id="IPR026881">
    <property type="entry name" value="WYL_dom"/>
</dbReference>
<dbReference type="PROSITE" id="PS52050">
    <property type="entry name" value="WYL"/>
    <property type="match status" value="1"/>
</dbReference>
<dbReference type="PANTHER" id="PTHR34580:SF9">
    <property type="entry name" value="SLL5097 PROTEIN"/>
    <property type="match status" value="1"/>
</dbReference>
<dbReference type="EMBL" id="SUYD01000012">
    <property type="protein sequence ID" value="MBE6266773.1"/>
    <property type="molecule type" value="Genomic_DNA"/>
</dbReference>
<protein>
    <submittedName>
        <fullName evidence="3">WYL domain-containing protein</fullName>
    </submittedName>
</protein>
<dbReference type="InterPro" id="IPR051534">
    <property type="entry name" value="CBASS_pafABC_assoc_protein"/>
</dbReference>
<dbReference type="PANTHER" id="PTHR34580">
    <property type="match status" value="1"/>
</dbReference>
<dbReference type="Proteomes" id="UP000763088">
    <property type="component" value="Unassembled WGS sequence"/>
</dbReference>